<evidence type="ECO:0000313" key="2">
    <source>
        <dbReference type="EMBL" id="SET64111.1"/>
    </source>
</evidence>
<dbReference type="EMBL" id="FOIB01000002">
    <property type="protein sequence ID" value="SET64111.1"/>
    <property type="molecule type" value="Genomic_DNA"/>
</dbReference>
<reference evidence="2 3" key="1">
    <citation type="submission" date="2016-10" db="EMBL/GenBank/DDBJ databases">
        <authorList>
            <person name="Varghese N."/>
            <person name="Submissions S."/>
        </authorList>
    </citation>
    <scope>NUCLEOTIDE SEQUENCE [LARGE SCALE GENOMIC DNA]</scope>
    <source>
        <strain evidence="2 3">DSM 16525</strain>
    </source>
</reference>
<feature type="compositionally biased region" description="Basic and acidic residues" evidence="1">
    <location>
        <begin position="1"/>
        <end position="19"/>
    </location>
</feature>
<comment type="caution">
    <text evidence="2">The sequence shown here is derived from an EMBL/GenBank/DDBJ whole genome shotgun (WGS) entry which is preliminary data.</text>
</comment>
<evidence type="ECO:0000256" key="1">
    <source>
        <dbReference type="SAM" id="MobiDB-lite"/>
    </source>
</evidence>
<evidence type="ECO:0008006" key="4">
    <source>
        <dbReference type="Google" id="ProtNLM"/>
    </source>
</evidence>
<accession>A0ABY1C4H9</accession>
<gene>
    <name evidence="2" type="ORF">SAMN05443572_102982</name>
</gene>
<keyword evidence="3" id="KW-1185">Reference proteome</keyword>
<dbReference type="Proteomes" id="UP000183760">
    <property type="component" value="Unassembled WGS sequence"/>
</dbReference>
<organism evidence="2 3">
    <name type="scientific">Myxococcus fulvus</name>
    <dbReference type="NCBI Taxonomy" id="33"/>
    <lineage>
        <taxon>Bacteria</taxon>
        <taxon>Pseudomonadati</taxon>
        <taxon>Myxococcota</taxon>
        <taxon>Myxococcia</taxon>
        <taxon>Myxococcales</taxon>
        <taxon>Cystobacterineae</taxon>
        <taxon>Myxococcaceae</taxon>
        <taxon>Myxococcus</taxon>
    </lineage>
</organism>
<sequence length="320" mass="33943">MEQVVEYRRRNQTRDRDSRMTSGGAPEVGPAQAWTGRAVGVACAEVGMHPGHEPGQGAAAMVPSDVGMQVQPHALDAVSLGAVERQEVKHDASTELLEGLAGLLAGMDGGVVQGEVDAAHVSVLARQAPKQLDEKGTGLGPASTYVSLSVRTFSAPTRKRFWLLPGVPPGAVRACTPPGISTRGVDGGASTLARALNNGHCRLAPGANRGEHLAHGRHGRRGEALGPGAPDTATPSSRWACTNPNPPACRPTLARASLGISRLPWEGRWPLACLAAPGVRPLGSAARHRRRWRWHSPVLARRRCMMPLSPRRPPPFTFER</sequence>
<evidence type="ECO:0000313" key="3">
    <source>
        <dbReference type="Proteomes" id="UP000183760"/>
    </source>
</evidence>
<proteinExistence type="predicted"/>
<feature type="region of interest" description="Disordered" evidence="1">
    <location>
        <begin position="209"/>
        <end position="238"/>
    </location>
</feature>
<name>A0ABY1C4H9_MYXFU</name>
<protein>
    <recommendedName>
        <fullName evidence="4">Transposase</fullName>
    </recommendedName>
</protein>
<feature type="region of interest" description="Disordered" evidence="1">
    <location>
        <begin position="1"/>
        <end position="33"/>
    </location>
</feature>